<evidence type="ECO:0000256" key="3">
    <source>
        <dbReference type="ARBA" id="ARBA00022912"/>
    </source>
</evidence>
<keyword evidence="2 5" id="KW-0378">Hydrolase</keyword>
<dbReference type="SUPFAM" id="SSF89550">
    <property type="entry name" value="PHP domain-like"/>
    <property type="match status" value="1"/>
</dbReference>
<dbReference type="Proteomes" id="UP000050929">
    <property type="component" value="Unassembled WGS sequence"/>
</dbReference>
<proteinExistence type="inferred from homology"/>
<dbReference type="GO" id="GO:0004725">
    <property type="term" value="F:protein tyrosine phosphatase activity"/>
    <property type="evidence" value="ECO:0007669"/>
    <property type="project" value="UniProtKB-UniRule"/>
</dbReference>
<dbReference type="Gene3D" id="3.20.20.140">
    <property type="entry name" value="Metal-dependent hydrolases"/>
    <property type="match status" value="1"/>
</dbReference>
<sequence>MKLIDLHCHILPGVDDGSKDLQMSLDLARVAVDQGISHALLTPHHMDGEYVNHKQDVIEKTNEFQKKLDSNQISLTVFAGQEVHLTGELISAIVEDDVLFMDETNRYLLLELPHNGIPEYTADMIFDLTTRGIVPVIAHPERNLGFQEKPDKLYEFVKMGCLTQLTSSSYLGVFGKHVQELTEQIIKANLGFVFASDAHNFKGRRYLMKEAFDKLEREEGRNKAQQFNINAKNIINGDDVGDTDYVRISELTKKRKRFWLF</sequence>
<comment type="caution">
    <text evidence="6">The sequence shown here is derived from an EMBL/GenBank/DDBJ whole genome shotgun (WGS) entry which is preliminary data.</text>
</comment>
<accession>A0A0R1JCL5</accession>
<dbReference type="RefSeq" id="WP_057765085.1">
    <property type="nucleotide sequence ID" value="NZ_AZDG01000006.1"/>
</dbReference>
<keyword evidence="3 5" id="KW-0904">Protein phosphatase</keyword>
<name>A0A0R1JCL5_9LACO</name>
<keyword evidence="7" id="KW-1185">Reference proteome</keyword>
<comment type="similarity">
    <text evidence="1 5">Belongs to the metallo-dependent hydrolases superfamily. CpsB/CapC family.</text>
</comment>
<protein>
    <recommendedName>
        <fullName evidence="5">Tyrosine-protein phosphatase</fullName>
        <ecNumber evidence="5">3.1.3.48</ecNumber>
    </recommendedName>
</protein>
<dbReference type="AlphaFoldDB" id="A0A0R1JCL5"/>
<dbReference type="PANTHER" id="PTHR39181:SF1">
    <property type="entry name" value="TYROSINE-PROTEIN PHOSPHATASE YWQE"/>
    <property type="match status" value="1"/>
</dbReference>
<dbReference type="PATRIC" id="fig|1423811.3.peg.1874"/>
<gene>
    <name evidence="6" type="ORF">FC72_GL001834</name>
</gene>
<evidence type="ECO:0000256" key="5">
    <source>
        <dbReference type="PIRNR" id="PIRNR016557"/>
    </source>
</evidence>
<dbReference type="OrthoDB" id="9788539at2"/>
<dbReference type="Pfam" id="PF19567">
    <property type="entry name" value="CpsB_CapC"/>
    <property type="match status" value="1"/>
</dbReference>
<organism evidence="6 7">
    <name type="scientific">Companilactobacillus tucceti DSM 20183</name>
    <dbReference type="NCBI Taxonomy" id="1423811"/>
    <lineage>
        <taxon>Bacteria</taxon>
        <taxon>Bacillati</taxon>
        <taxon>Bacillota</taxon>
        <taxon>Bacilli</taxon>
        <taxon>Lactobacillales</taxon>
        <taxon>Lactobacillaceae</taxon>
        <taxon>Companilactobacillus</taxon>
    </lineage>
</organism>
<comment type="catalytic activity">
    <reaction evidence="4 5">
        <text>O-phospho-L-tyrosyl-[protein] + H2O = L-tyrosyl-[protein] + phosphate</text>
        <dbReference type="Rhea" id="RHEA:10684"/>
        <dbReference type="Rhea" id="RHEA-COMP:10136"/>
        <dbReference type="Rhea" id="RHEA-COMP:20101"/>
        <dbReference type="ChEBI" id="CHEBI:15377"/>
        <dbReference type="ChEBI" id="CHEBI:43474"/>
        <dbReference type="ChEBI" id="CHEBI:46858"/>
        <dbReference type="ChEBI" id="CHEBI:61978"/>
        <dbReference type="EC" id="3.1.3.48"/>
    </reaction>
</comment>
<evidence type="ECO:0000313" key="6">
    <source>
        <dbReference type="EMBL" id="KRK64983.1"/>
    </source>
</evidence>
<dbReference type="PANTHER" id="PTHR39181">
    <property type="entry name" value="TYROSINE-PROTEIN PHOSPHATASE YWQE"/>
    <property type="match status" value="1"/>
</dbReference>
<dbReference type="EMBL" id="AZDG01000006">
    <property type="protein sequence ID" value="KRK64983.1"/>
    <property type="molecule type" value="Genomic_DNA"/>
</dbReference>
<dbReference type="InterPro" id="IPR016667">
    <property type="entry name" value="Caps_polysacc_synth_CpsB/CapC"/>
</dbReference>
<evidence type="ECO:0000313" key="7">
    <source>
        <dbReference type="Proteomes" id="UP000050929"/>
    </source>
</evidence>
<dbReference type="STRING" id="1423811.FC72_GL001834"/>
<dbReference type="EC" id="3.1.3.48" evidence="5"/>
<dbReference type="GO" id="GO:0030145">
    <property type="term" value="F:manganese ion binding"/>
    <property type="evidence" value="ECO:0007669"/>
    <property type="project" value="UniProtKB-UniRule"/>
</dbReference>
<evidence type="ECO:0000256" key="1">
    <source>
        <dbReference type="ARBA" id="ARBA00005750"/>
    </source>
</evidence>
<reference evidence="6 7" key="1">
    <citation type="journal article" date="2015" name="Genome Announc.">
        <title>Expanding the biotechnology potential of lactobacilli through comparative genomics of 213 strains and associated genera.</title>
        <authorList>
            <person name="Sun Z."/>
            <person name="Harris H.M."/>
            <person name="McCann A."/>
            <person name="Guo C."/>
            <person name="Argimon S."/>
            <person name="Zhang W."/>
            <person name="Yang X."/>
            <person name="Jeffery I.B."/>
            <person name="Cooney J.C."/>
            <person name="Kagawa T.F."/>
            <person name="Liu W."/>
            <person name="Song Y."/>
            <person name="Salvetti E."/>
            <person name="Wrobel A."/>
            <person name="Rasinkangas P."/>
            <person name="Parkhill J."/>
            <person name="Rea M.C."/>
            <person name="O'Sullivan O."/>
            <person name="Ritari J."/>
            <person name="Douillard F.P."/>
            <person name="Paul Ross R."/>
            <person name="Yang R."/>
            <person name="Briner A.E."/>
            <person name="Felis G.E."/>
            <person name="de Vos W.M."/>
            <person name="Barrangou R."/>
            <person name="Klaenhammer T.R."/>
            <person name="Caufield P.W."/>
            <person name="Cui Y."/>
            <person name="Zhang H."/>
            <person name="O'Toole P.W."/>
        </authorList>
    </citation>
    <scope>NUCLEOTIDE SEQUENCE [LARGE SCALE GENOMIC DNA]</scope>
    <source>
        <strain evidence="6 7">DSM 20183</strain>
    </source>
</reference>
<dbReference type="InterPro" id="IPR016195">
    <property type="entry name" value="Pol/histidinol_Pase-like"/>
</dbReference>
<evidence type="ECO:0000256" key="2">
    <source>
        <dbReference type="ARBA" id="ARBA00022801"/>
    </source>
</evidence>
<evidence type="ECO:0000256" key="4">
    <source>
        <dbReference type="ARBA" id="ARBA00051722"/>
    </source>
</evidence>
<dbReference type="PIRSF" id="PIRSF016557">
    <property type="entry name" value="Caps_synth_CpsB"/>
    <property type="match status" value="1"/>
</dbReference>